<keyword evidence="2 4" id="KW-0560">Oxidoreductase</keyword>
<keyword evidence="1" id="KW-0285">Flavoprotein</keyword>
<comment type="caution">
    <text evidence="4">The sequence shown here is derived from an EMBL/GenBank/DDBJ whole genome shotgun (WGS) entry which is preliminary data.</text>
</comment>
<dbReference type="RefSeq" id="WP_307149099.1">
    <property type="nucleotide sequence ID" value="NZ_JAUSTU010000003.1"/>
</dbReference>
<proteinExistence type="predicted"/>
<feature type="domain" description="FAD-dependent oxidoreductase 2 FAD-binding" evidence="3">
    <location>
        <begin position="3"/>
        <end position="47"/>
    </location>
</feature>
<sequence>MYDYVVVGQGFTGLLSAIWATEHAEKVALVAKGTGKILQSSGVMELYPKLVEREKSISKIKLEEAIFKFKGLVKQLGYPYHGNASKMIPIVTGAGFVKETNLYPETVKPLPEKGRVIIVGFHEIIDFQPEYVKGNLQKERPELEIDTIMVRLGKGSLRTMTQLDGARVLDFQEVRTNVIAEIINQMKSQGLDKPNLFIFPAALGMKNWKAVISDFRTKLGSEITEAPGMPPNATAIRLHEVLLKEAVKRGVRFYMDTEVIGSHVEDRLLTKLVIKNNTKTMDVRARQYIVAGGGVLGGGFEVTEKGLKDRTLHLDVDDHGRYIYCPENVFPVGAQQGINVTQHGITGGLYSILSSYESFIRFEERGMKHA</sequence>
<dbReference type="InterPro" id="IPR036188">
    <property type="entry name" value="FAD/NAD-bd_sf"/>
</dbReference>
<name>A0ABT9V0P9_9BACL</name>
<dbReference type="EMBL" id="JAUSTU010000003">
    <property type="protein sequence ID" value="MDQ0154488.1"/>
    <property type="molecule type" value="Genomic_DNA"/>
</dbReference>
<keyword evidence="5" id="KW-1185">Reference proteome</keyword>
<reference evidence="4 5" key="1">
    <citation type="submission" date="2023-07" db="EMBL/GenBank/DDBJ databases">
        <title>Genomic Encyclopedia of Type Strains, Phase IV (KMG-IV): sequencing the most valuable type-strain genomes for metagenomic binning, comparative biology and taxonomic classification.</title>
        <authorList>
            <person name="Goeker M."/>
        </authorList>
    </citation>
    <scope>NUCLEOTIDE SEQUENCE [LARGE SCALE GENOMIC DNA]</scope>
    <source>
        <strain evidence="4 5">DSM 23948</strain>
    </source>
</reference>
<dbReference type="Proteomes" id="UP001231362">
    <property type="component" value="Unassembled WGS sequence"/>
</dbReference>
<dbReference type="InterPro" id="IPR003953">
    <property type="entry name" value="FAD-dep_OxRdtase_2_FAD-bd"/>
</dbReference>
<protein>
    <submittedName>
        <fullName evidence="4">Glycerol-3-phosphate dehydrogenase subunit B</fullName>
        <ecNumber evidence="4">1.1.5.3</ecNumber>
    </submittedName>
</protein>
<dbReference type="SUPFAM" id="SSF51905">
    <property type="entry name" value="FAD/NAD(P)-binding domain"/>
    <property type="match status" value="1"/>
</dbReference>
<gene>
    <name evidence="4" type="ORF">J2S07_000792</name>
</gene>
<evidence type="ECO:0000313" key="4">
    <source>
        <dbReference type="EMBL" id="MDQ0154488.1"/>
    </source>
</evidence>
<accession>A0ABT9V0P9</accession>
<evidence type="ECO:0000313" key="5">
    <source>
        <dbReference type="Proteomes" id="UP001231362"/>
    </source>
</evidence>
<evidence type="ECO:0000256" key="2">
    <source>
        <dbReference type="ARBA" id="ARBA00023002"/>
    </source>
</evidence>
<dbReference type="Pfam" id="PF00890">
    <property type="entry name" value="FAD_binding_2"/>
    <property type="match status" value="1"/>
</dbReference>
<evidence type="ECO:0000256" key="1">
    <source>
        <dbReference type="ARBA" id="ARBA00022630"/>
    </source>
</evidence>
<evidence type="ECO:0000259" key="3">
    <source>
        <dbReference type="Pfam" id="PF00890"/>
    </source>
</evidence>
<organism evidence="4 5">
    <name type="scientific">Anoxybacillus andreesenii</name>
    <dbReference type="NCBI Taxonomy" id="1325932"/>
    <lineage>
        <taxon>Bacteria</taxon>
        <taxon>Bacillati</taxon>
        <taxon>Bacillota</taxon>
        <taxon>Bacilli</taxon>
        <taxon>Bacillales</taxon>
        <taxon>Anoxybacillaceae</taxon>
        <taxon>Anoxybacillus</taxon>
    </lineage>
</organism>
<dbReference type="EC" id="1.1.5.3" evidence="4"/>
<dbReference type="GO" id="GO:0004368">
    <property type="term" value="F:glycerol-3-phosphate dehydrogenase (quinone) activity"/>
    <property type="evidence" value="ECO:0007669"/>
    <property type="project" value="UniProtKB-EC"/>
</dbReference>